<dbReference type="InterPro" id="IPR001509">
    <property type="entry name" value="Epimerase_deHydtase"/>
</dbReference>
<dbReference type="SUPFAM" id="SSF51735">
    <property type="entry name" value="NAD(P)-binding Rossmann-fold domains"/>
    <property type="match status" value="1"/>
</dbReference>
<dbReference type="Pfam" id="PF01370">
    <property type="entry name" value="Epimerase"/>
    <property type="match status" value="1"/>
</dbReference>
<evidence type="ECO:0000259" key="1">
    <source>
        <dbReference type="Pfam" id="PF01370"/>
    </source>
</evidence>
<evidence type="ECO:0000313" key="2">
    <source>
        <dbReference type="EMBL" id="KKK89226.1"/>
    </source>
</evidence>
<gene>
    <name evidence="2" type="ORF">LCGC14_2735250</name>
</gene>
<feature type="non-terminal residue" evidence="2">
    <location>
        <position position="1"/>
    </location>
</feature>
<protein>
    <recommendedName>
        <fullName evidence="1">NAD-dependent epimerase/dehydratase domain-containing protein</fullName>
    </recommendedName>
</protein>
<dbReference type="EMBL" id="LAZR01049620">
    <property type="protein sequence ID" value="KKK89226.1"/>
    <property type="molecule type" value="Genomic_DNA"/>
</dbReference>
<dbReference type="Gene3D" id="3.40.50.720">
    <property type="entry name" value="NAD(P)-binding Rossmann-like Domain"/>
    <property type="match status" value="1"/>
</dbReference>
<dbReference type="InterPro" id="IPR036291">
    <property type="entry name" value="NAD(P)-bd_dom_sf"/>
</dbReference>
<proteinExistence type="predicted"/>
<accession>A0A0F9BXP9</accession>
<comment type="caution">
    <text evidence="2">The sequence shown here is derived from an EMBL/GenBank/DDBJ whole genome shotgun (WGS) entry which is preliminary data.</text>
</comment>
<sequence length="207" mass="23492">ASKSKDVDHRNCADYFRDNVFLTETVLSIPCKKFIYISTVDVYPQSSHSWKEDDKLIFNTGTPCLGLYGTSKFVSESLVVCSPNWLILRCAVLLNKYSRTNTIKRILDTSEHHNLFVSGASEYNFVLASDLAKFIEMAISNDLQGIYNVASSDYVRLDALVKEFNSDVTFSDYVYRLGKVNNRKICGVAPFFDKSTLEAVRQFSQEL</sequence>
<reference evidence="2" key="1">
    <citation type="journal article" date="2015" name="Nature">
        <title>Complex archaea that bridge the gap between prokaryotes and eukaryotes.</title>
        <authorList>
            <person name="Spang A."/>
            <person name="Saw J.H."/>
            <person name="Jorgensen S.L."/>
            <person name="Zaremba-Niedzwiedzka K."/>
            <person name="Martijn J."/>
            <person name="Lind A.E."/>
            <person name="van Eijk R."/>
            <person name="Schleper C."/>
            <person name="Guy L."/>
            <person name="Ettema T.J."/>
        </authorList>
    </citation>
    <scope>NUCLEOTIDE SEQUENCE</scope>
</reference>
<organism evidence="2">
    <name type="scientific">marine sediment metagenome</name>
    <dbReference type="NCBI Taxonomy" id="412755"/>
    <lineage>
        <taxon>unclassified sequences</taxon>
        <taxon>metagenomes</taxon>
        <taxon>ecological metagenomes</taxon>
    </lineage>
</organism>
<name>A0A0F9BXP9_9ZZZZ</name>
<feature type="domain" description="NAD-dependent epimerase/dehydratase" evidence="1">
    <location>
        <begin position="7"/>
        <end position="150"/>
    </location>
</feature>
<dbReference type="AlphaFoldDB" id="A0A0F9BXP9"/>